<feature type="compositionally biased region" description="Polar residues" evidence="1">
    <location>
        <begin position="244"/>
        <end position="258"/>
    </location>
</feature>
<gene>
    <name evidence="3" type="ORF">B0T16DRAFT_398342</name>
</gene>
<keyword evidence="2" id="KW-0472">Membrane</keyword>
<feature type="region of interest" description="Disordered" evidence="1">
    <location>
        <begin position="695"/>
        <end position="765"/>
    </location>
</feature>
<feature type="compositionally biased region" description="Basic and acidic residues" evidence="1">
    <location>
        <begin position="549"/>
        <end position="566"/>
    </location>
</feature>
<name>A0AA39YQT5_9PEZI</name>
<feature type="compositionally biased region" description="Basic and acidic residues" evidence="1">
    <location>
        <begin position="136"/>
        <end position="145"/>
    </location>
</feature>
<feature type="compositionally biased region" description="Acidic residues" evidence="1">
    <location>
        <begin position="1062"/>
        <end position="1074"/>
    </location>
</feature>
<dbReference type="EMBL" id="JAULSV010000001">
    <property type="protein sequence ID" value="KAK0656022.1"/>
    <property type="molecule type" value="Genomic_DNA"/>
</dbReference>
<feature type="compositionally biased region" description="Basic and acidic residues" evidence="1">
    <location>
        <begin position="157"/>
        <end position="174"/>
    </location>
</feature>
<sequence length="1074" mass="117132">MERDAPEKLVINSASRRRSLFSTSRPRSADNNTPSSSGAAQQPSPLPGSSSAASSDSKLASSVNTRIPRPASTRPSQARRPFTLSDAYQMAKEEEQQEAAQGSPSPAPRLWRSRPPSSDGKLQKAKGPGPRRRAIKPGELRREDTASSAESPLTPVRKSDVSESDFDEKLRQHAAEQGSSEDLSQRGSGLFSKSRLGIKISETAKELVRKSSRNSLEADSPSRAARSPRDSWLSRRLSARKSGSDQSLRYGSTGSQQGAPGESVEQLPAAGVCIERPATVPPPGHGSPEKSFAWQADEDFTAGDLQVSNSPPVAIRRSNTKIDEIRALEANLEENFPASPQLAKRNTKLDEIRALERETALKFNNESSRPSENDNGTREPGAEKGDRSPPSWQPTSATAKRDELRAREMETLTKRALATARLDEIRERHASDSRSPSPDIVRKQSKEPLKNVSPGRDGSAAGERNGDVVIVTAPNNKPPIDEAVILENSSSEKGSRERLVEVQSEKASGDPASDRLGSEAKRDSQDILRRLAHAATSSPATIVAGDSNSSRDRLVREATRQKKADAAKGSARPTVGFVGIKREPSTDSLSDKRSSFAHSDSDPTERIEGEMQLFAPLENHSERGSLRAPSPSPPLELDDVEETPRPAKSDPLTQPTPRVTGAFVDTPVTVKVERHGEFPAVAAPLIKLERETAVATGSDALTRDDGTNPLVRGRKTGGSAHNLPGLSVKAGSISKRPSSVPGRRRSRSLPRPLLNSARPPTVKDDLREIQKANQFDDSTLDDLADLLGKEANDENDARGGDDASRRAVKSESQDGNLSGTQKLQAYERMSKTLETSLMGIQTARRGIERLEDKVSHAGPQEPEAPNPHASHPATEPPGPKWHDDPSAKDSSFTYIPLPFPRLWYGRPTFRLTLAGLVLFLLSLWYIAESSMCAMYCKPQVCYAGQPCDWSPDDPRWGYAIPVKLDQWLTGGQGRAFAAHARPELSDWLAEVWDAATGTDITRVDTSRFTRDQKRQHRRRLLKRGLAKPMAVRPDDQAKFDAWNAARVARERASGAREMGYAVEEDESMTGDERI</sequence>
<evidence type="ECO:0000313" key="3">
    <source>
        <dbReference type="EMBL" id="KAK0656022.1"/>
    </source>
</evidence>
<feature type="region of interest" description="Disordered" evidence="1">
    <location>
        <begin position="1053"/>
        <end position="1074"/>
    </location>
</feature>
<feature type="region of interest" description="Disordered" evidence="1">
    <location>
        <begin position="790"/>
        <end position="823"/>
    </location>
</feature>
<organism evidence="3 4">
    <name type="scientific">Cercophora newfieldiana</name>
    <dbReference type="NCBI Taxonomy" id="92897"/>
    <lineage>
        <taxon>Eukaryota</taxon>
        <taxon>Fungi</taxon>
        <taxon>Dikarya</taxon>
        <taxon>Ascomycota</taxon>
        <taxon>Pezizomycotina</taxon>
        <taxon>Sordariomycetes</taxon>
        <taxon>Sordariomycetidae</taxon>
        <taxon>Sordariales</taxon>
        <taxon>Lasiosphaeriaceae</taxon>
        <taxon>Cercophora</taxon>
    </lineage>
</organism>
<feature type="compositionally biased region" description="Low complexity" evidence="1">
    <location>
        <begin position="749"/>
        <end position="760"/>
    </location>
</feature>
<feature type="compositionally biased region" description="Polar residues" evidence="1">
    <location>
        <begin position="177"/>
        <end position="187"/>
    </location>
</feature>
<feature type="region of interest" description="Disordered" evidence="1">
    <location>
        <begin position="852"/>
        <end position="887"/>
    </location>
</feature>
<accession>A0AA39YQT5</accession>
<feature type="compositionally biased region" description="Basic and acidic residues" evidence="1">
    <location>
        <begin position="369"/>
        <end position="387"/>
    </location>
</feature>
<feature type="compositionally biased region" description="Low complexity" evidence="1">
    <location>
        <begin position="34"/>
        <end position="62"/>
    </location>
</feature>
<feature type="compositionally biased region" description="Basic and acidic residues" evidence="1">
    <location>
        <begin position="493"/>
        <end position="529"/>
    </location>
</feature>
<keyword evidence="2" id="KW-0812">Transmembrane</keyword>
<evidence type="ECO:0000256" key="1">
    <source>
        <dbReference type="SAM" id="MobiDB-lite"/>
    </source>
</evidence>
<feature type="region of interest" description="Disordered" evidence="1">
    <location>
        <begin position="358"/>
        <end position="661"/>
    </location>
</feature>
<feature type="compositionally biased region" description="Basic and acidic residues" evidence="1">
    <location>
        <begin position="399"/>
        <end position="413"/>
    </location>
</feature>
<feature type="compositionally biased region" description="Polar residues" evidence="1">
    <location>
        <begin position="20"/>
        <end position="33"/>
    </location>
</feature>
<dbReference type="AlphaFoldDB" id="A0AA39YQT5"/>
<evidence type="ECO:0000256" key="2">
    <source>
        <dbReference type="SAM" id="Phobius"/>
    </source>
</evidence>
<dbReference type="Proteomes" id="UP001174936">
    <property type="component" value="Unassembled WGS sequence"/>
</dbReference>
<reference evidence="3" key="1">
    <citation type="submission" date="2023-06" db="EMBL/GenBank/DDBJ databases">
        <title>Genome-scale phylogeny and comparative genomics of the fungal order Sordariales.</title>
        <authorList>
            <consortium name="Lawrence Berkeley National Laboratory"/>
            <person name="Hensen N."/>
            <person name="Bonometti L."/>
            <person name="Westerberg I."/>
            <person name="Brannstrom I.O."/>
            <person name="Guillou S."/>
            <person name="Cros-Aarteil S."/>
            <person name="Calhoun S."/>
            <person name="Haridas S."/>
            <person name="Kuo A."/>
            <person name="Mondo S."/>
            <person name="Pangilinan J."/>
            <person name="Riley R."/>
            <person name="Labutti K."/>
            <person name="Andreopoulos B."/>
            <person name="Lipzen A."/>
            <person name="Chen C."/>
            <person name="Yanf M."/>
            <person name="Daum C."/>
            <person name="Ng V."/>
            <person name="Clum A."/>
            <person name="Steindorff A."/>
            <person name="Ohm R."/>
            <person name="Martin F."/>
            <person name="Silar P."/>
            <person name="Natvig D."/>
            <person name="Lalanne C."/>
            <person name="Gautier V."/>
            <person name="Ament-Velasquez S.L."/>
            <person name="Kruys A."/>
            <person name="Hutchinson M.I."/>
            <person name="Powell A.J."/>
            <person name="Barry K."/>
            <person name="Miller A.N."/>
            <person name="Grigoriev I.V."/>
            <person name="Debuchy R."/>
            <person name="Gladieux P."/>
            <person name="Thoren M.H."/>
            <person name="Johannesson H."/>
        </authorList>
    </citation>
    <scope>NUCLEOTIDE SEQUENCE</scope>
    <source>
        <strain evidence="3">SMH2532-1</strain>
    </source>
</reference>
<protein>
    <submittedName>
        <fullName evidence="3">Uncharacterized protein</fullName>
    </submittedName>
</protein>
<feature type="compositionally biased region" description="Basic and acidic residues" evidence="1">
    <location>
        <begin position="440"/>
        <end position="449"/>
    </location>
</feature>
<feature type="compositionally biased region" description="Basic and acidic residues" evidence="1">
    <location>
        <begin position="580"/>
        <end position="609"/>
    </location>
</feature>
<keyword evidence="4" id="KW-1185">Reference proteome</keyword>
<feature type="compositionally biased region" description="Basic and acidic residues" evidence="1">
    <location>
        <begin position="421"/>
        <end position="432"/>
    </location>
</feature>
<comment type="caution">
    <text evidence="3">The sequence shown here is derived from an EMBL/GenBank/DDBJ whole genome shotgun (WGS) entry which is preliminary data.</text>
</comment>
<feature type="compositionally biased region" description="Polar residues" evidence="1">
    <location>
        <begin position="813"/>
        <end position="823"/>
    </location>
</feature>
<feature type="region of interest" description="Disordered" evidence="1">
    <location>
        <begin position="1"/>
        <end position="312"/>
    </location>
</feature>
<feature type="transmembrane region" description="Helical" evidence="2">
    <location>
        <begin position="909"/>
        <end position="927"/>
    </location>
</feature>
<keyword evidence="2" id="KW-1133">Transmembrane helix</keyword>
<proteinExistence type="predicted"/>
<feature type="compositionally biased region" description="Basic and acidic residues" evidence="1">
    <location>
        <begin position="790"/>
        <end position="812"/>
    </location>
</feature>
<evidence type="ECO:0000313" key="4">
    <source>
        <dbReference type="Proteomes" id="UP001174936"/>
    </source>
</evidence>